<comment type="caution">
    <text evidence="1">The sequence shown here is derived from an EMBL/GenBank/DDBJ whole genome shotgun (WGS) entry which is preliminary data.</text>
</comment>
<dbReference type="AlphaFoldDB" id="A0A0R1J635"/>
<name>A0A0R1J635_9LACO</name>
<dbReference type="EMBL" id="AZDG01000020">
    <property type="protein sequence ID" value="KRK63905.1"/>
    <property type="molecule type" value="Genomic_DNA"/>
</dbReference>
<evidence type="ECO:0000313" key="2">
    <source>
        <dbReference type="Proteomes" id="UP000050929"/>
    </source>
</evidence>
<organism evidence="1 2">
    <name type="scientific">Companilactobacillus tucceti DSM 20183</name>
    <dbReference type="NCBI Taxonomy" id="1423811"/>
    <lineage>
        <taxon>Bacteria</taxon>
        <taxon>Bacillati</taxon>
        <taxon>Bacillota</taxon>
        <taxon>Bacilli</taxon>
        <taxon>Lactobacillales</taxon>
        <taxon>Lactobacillaceae</taxon>
        <taxon>Companilactobacillus</taxon>
    </lineage>
</organism>
<keyword evidence="2" id="KW-1185">Reference proteome</keyword>
<gene>
    <name evidence="1" type="ORF">FC72_GL001036</name>
</gene>
<dbReference type="PANTHER" id="PTHR34580:SF1">
    <property type="entry name" value="PROTEIN PAFC"/>
    <property type="match status" value="1"/>
</dbReference>
<evidence type="ECO:0000313" key="1">
    <source>
        <dbReference type="EMBL" id="KRK63905.1"/>
    </source>
</evidence>
<dbReference type="Proteomes" id="UP000050929">
    <property type="component" value="Unassembled WGS sequence"/>
</dbReference>
<dbReference type="PATRIC" id="fig|1423811.3.peg.1048"/>
<dbReference type="PANTHER" id="PTHR34580">
    <property type="match status" value="1"/>
</dbReference>
<reference evidence="1 2" key="1">
    <citation type="journal article" date="2015" name="Genome Announc.">
        <title>Expanding the biotechnology potential of lactobacilli through comparative genomics of 213 strains and associated genera.</title>
        <authorList>
            <person name="Sun Z."/>
            <person name="Harris H.M."/>
            <person name="McCann A."/>
            <person name="Guo C."/>
            <person name="Argimon S."/>
            <person name="Zhang W."/>
            <person name="Yang X."/>
            <person name="Jeffery I.B."/>
            <person name="Cooney J.C."/>
            <person name="Kagawa T.F."/>
            <person name="Liu W."/>
            <person name="Song Y."/>
            <person name="Salvetti E."/>
            <person name="Wrobel A."/>
            <person name="Rasinkangas P."/>
            <person name="Parkhill J."/>
            <person name="Rea M.C."/>
            <person name="O'Sullivan O."/>
            <person name="Ritari J."/>
            <person name="Douillard F.P."/>
            <person name="Paul Ross R."/>
            <person name="Yang R."/>
            <person name="Briner A.E."/>
            <person name="Felis G.E."/>
            <person name="de Vos W.M."/>
            <person name="Barrangou R."/>
            <person name="Klaenhammer T.R."/>
            <person name="Caufield P.W."/>
            <person name="Cui Y."/>
            <person name="Zhang H."/>
            <person name="O'Toole P.W."/>
        </authorList>
    </citation>
    <scope>NUCLEOTIDE SEQUENCE [LARGE SCALE GENOMIC DNA]</scope>
    <source>
        <strain evidence="1 2">DSM 20183</strain>
    </source>
</reference>
<dbReference type="PROSITE" id="PS52050">
    <property type="entry name" value="WYL"/>
    <property type="match status" value="1"/>
</dbReference>
<proteinExistence type="predicted"/>
<dbReference type="OrthoDB" id="2306002at2"/>
<dbReference type="InterPro" id="IPR051534">
    <property type="entry name" value="CBASS_pafABC_assoc_protein"/>
</dbReference>
<dbReference type="STRING" id="1423811.FC72_GL001036"/>
<protein>
    <submittedName>
        <fullName evidence="1">Uncharacterized protein</fullName>
    </submittedName>
</protein>
<dbReference type="RefSeq" id="WP_057766838.1">
    <property type="nucleotide sequence ID" value="NZ_AZDG01000020.1"/>
</dbReference>
<accession>A0A0R1J635</accession>
<sequence length="312" mass="36416">MNASKNVVEMFTRMLNGDKLSMDDEMQRYNCSAKTIQRYLRDIRESIAEIDLKLTYIHDLKTKTYYIKKETDIPLEEVLALLKVIIGIRAFGKTELNQLTKQLLGKLSKEDSHLAKRLINSTASKYVPVKSNYDLLPRIKKFSEYIDTHTAIEFTYLNSSQKIKTGIELPLSIYFDNFYFYVTTYNEQLNQIQIHRMDRFQSIVPLHNKKIPLPWNVKKDDGNEINNTYLISDGKQDNFQIYYSGFPQTALDHFPNSKVIKEFDNEVLIEGTAYTQGLIMWIMGQGTRVRVKSPVSLIEAVKSELRKTLEYY</sequence>